<sequence>MMNSLNLLEDLALDWRLATNDRPNTDKTVVLPIGLAGTLVGNAQSSSSPQASRSSASASPSTPAGTRNCRLRESRRTAPDDVTLEAVPHRWLTHHTRAFYVNRYAIPKVLHFLAADNPAALARGRNRCSRTSSADASVRHDYTTGRKASSHRRTTSGTLPRALQNNLEQFRADLEQFRHKARVKRIQPCAARLL</sequence>
<dbReference type="Proteomes" id="UP000249464">
    <property type="component" value="Unassembled WGS sequence"/>
</dbReference>
<dbReference type="AlphaFoldDB" id="A0A2X0N8P5"/>
<feature type="region of interest" description="Disordered" evidence="1">
    <location>
        <begin position="125"/>
        <end position="159"/>
    </location>
</feature>
<reference evidence="2 3" key="1">
    <citation type="submission" date="2016-11" db="EMBL/GenBank/DDBJ databases">
        <authorList>
            <person name="Jaros S."/>
            <person name="Januszkiewicz K."/>
            <person name="Wedrychowicz H."/>
        </authorList>
    </citation>
    <scope>NUCLEOTIDE SEQUENCE [LARGE SCALE GENOMIC DNA]</scope>
</reference>
<protein>
    <submittedName>
        <fullName evidence="2">BQ5605_C025g10078 protein</fullName>
    </submittedName>
</protein>
<organism evidence="2 3">
    <name type="scientific">Microbotryum silenes-dioicae</name>
    <dbReference type="NCBI Taxonomy" id="796604"/>
    <lineage>
        <taxon>Eukaryota</taxon>
        <taxon>Fungi</taxon>
        <taxon>Dikarya</taxon>
        <taxon>Basidiomycota</taxon>
        <taxon>Pucciniomycotina</taxon>
        <taxon>Microbotryomycetes</taxon>
        <taxon>Microbotryales</taxon>
        <taxon>Microbotryaceae</taxon>
        <taxon>Microbotryum</taxon>
    </lineage>
</organism>
<evidence type="ECO:0000313" key="2">
    <source>
        <dbReference type="EMBL" id="SGZ27199.1"/>
    </source>
</evidence>
<name>A0A2X0N8P5_9BASI</name>
<proteinExistence type="predicted"/>
<evidence type="ECO:0000256" key="1">
    <source>
        <dbReference type="SAM" id="MobiDB-lite"/>
    </source>
</evidence>
<gene>
    <name evidence="2" type="primary">BQ5605_C025g10078</name>
    <name evidence="2" type="ORF">BQ5605_C025G10078</name>
</gene>
<feature type="compositionally biased region" description="Basic and acidic residues" evidence="1">
    <location>
        <begin position="70"/>
        <end position="79"/>
    </location>
</feature>
<dbReference type="EMBL" id="FQNC01000087">
    <property type="protein sequence ID" value="SGZ27199.1"/>
    <property type="molecule type" value="Genomic_DNA"/>
</dbReference>
<keyword evidence="3" id="KW-1185">Reference proteome</keyword>
<feature type="region of interest" description="Disordered" evidence="1">
    <location>
        <begin position="42"/>
        <end position="81"/>
    </location>
</feature>
<feature type="compositionally biased region" description="Low complexity" evidence="1">
    <location>
        <begin position="43"/>
        <end position="61"/>
    </location>
</feature>
<accession>A0A2X0N8P5</accession>
<evidence type="ECO:0000313" key="3">
    <source>
        <dbReference type="Proteomes" id="UP000249464"/>
    </source>
</evidence>